<comment type="caution">
    <text evidence="7">The sequence shown here is derived from an EMBL/GenBank/DDBJ whole genome shotgun (WGS) entry which is preliminary data.</text>
</comment>
<dbReference type="SUPFAM" id="SSF57850">
    <property type="entry name" value="RING/U-box"/>
    <property type="match status" value="1"/>
</dbReference>
<evidence type="ECO:0000256" key="3">
    <source>
        <dbReference type="ARBA" id="ARBA00022833"/>
    </source>
</evidence>
<reference evidence="7 8" key="1">
    <citation type="journal article" date="2017" name="Nat. Ecol. Evol.">
        <title>Scallop genome provides insights into evolution of bilaterian karyotype and development.</title>
        <authorList>
            <person name="Wang S."/>
            <person name="Zhang J."/>
            <person name="Jiao W."/>
            <person name="Li J."/>
            <person name="Xun X."/>
            <person name="Sun Y."/>
            <person name="Guo X."/>
            <person name="Huan P."/>
            <person name="Dong B."/>
            <person name="Zhang L."/>
            <person name="Hu X."/>
            <person name="Sun X."/>
            <person name="Wang J."/>
            <person name="Zhao C."/>
            <person name="Wang Y."/>
            <person name="Wang D."/>
            <person name="Huang X."/>
            <person name="Wang R."/>
            <person name="Lv J."/>
            <person name="Li Y."/>
            <person name="Zhang Z."/>
            <person name="Liu B."/>
            <person name="Lu W."/>
            <person name="Hui Y."/>
            <person name="Liang J."/>
            <person name="Zhou Z."/>
            <person name="Hou R."/>
            <person name="Li X."/>
            <person name="Liu Y."/>
            <person name="Li H."/>
            <person name="Ning X."/>
            <person name="Lin Y."/>
            <person name="Zhao L."/>
            <person name="Xing Q."/>
            <person name="Dou J."/>
            <person name="Li Y."/>
            <person name="Mao J."/>
            <person name="Guo H."/>
            <person name="Dou H."/>
            <person name="Li T."/>
            <person name="Mu C."/>
            <person name="Jiang W."/>
            <person name="Fu Q."/>
            <person name="Fu X."/>
            <person name="Miao Y."/>
            <person name="Liu J."/>
            <person name="Yu Q."/>
            <person name="Li R."/>
            <person name="Liao H."/>
            <person name="Li X."/>
            <person name="Kong Y."/>
            <person name="Jiang Z."/>
            <person name="Chourrout D."/>
            <person name="Li R."/>
            <person name="Bao Z."/>
        </authorList>
    </citation>
    <scope>NUCLEOTIDE SEQUENCE [LARGE SCALE GENOMIC DNA]</scope>
    <source>
        <strain evidence="7 8">PY_sf001</strain>
    </source>
</reference>
<dbReference type="SUPFAM" id="SSF101898">
    <property type="entry name" value="NHL repeat"/>
    <property type="match status" value="1"/>
</dbReference>
<keyword evidence="3" id="KW-0862">Zinc</keyword>
<dbReference type="PANTHER" id="PTHR25462">
    <property type="entry name" value="BONUS, ISOFORM C-RELATED"/>
    <property type="match status" value="1"/>
</dbReference>
<accession>A0A210QLX6</accession>
<evidence type="ECO:0000256" key="4">
    <source>
        <dbReference type="PROSITE-ProRule" id="PRU00175"/>
    </source>
</evidence>
<dbReference type="PANTHER" id="PTHR25462:SF296">
    <property type="entry name" value="MEIOTIC P26, ISOFORM F"/>
    <property type="match status" value="1"/>
</dbReference>
<keyword evidence="2 4" id="KW-0863">Zinc-finger</keyword>
<protein>
    <submittedName>
        <fullName evidence="7">RING finger protein nhl-1</fullName>
    </submittedName>
</protein>
<dbReference type="GO" id="GO:0008270">
    <property type="term" value="F:zinc ion binding"/>
    <property type="evidence" value="ECO:0007669"/>
    <property type="project" value="UniProtKB-KW"/>
</dbReference>
<keyword evidence="8" id="KW-1185">Reference proteome</keyword>
<dbReference type="InterPro" id="IPR017907">
    <property type="entry name" value="Znf_RING_CS"/>
</dbReference>
<feature type="region of interest" description="Disordered" evidence="5">
    <location>
        <begin position="88"/>
        <end position="130"/>
    </location>
</feature>
<evidence type="ECO:0000313" key="8">
    <source>
        <dbReference type="Proteomes" id="UP000242188"/>
    </source>
</evidence>
<dbReference type="EMBL" id="NEDP02002992">
    <property type="protein sequence ID" value="OWF49701.1"/>
    <property type="molecule type" value="Genomic_DNA"/>
</dbReference>
<evidence type="ECO:0000313" key="7">
    <source>
        <dbReference type="EMBL" id="OWF49701.1"/>
    </source>
</evidence>
<organism evidence="7 8">
    <name type="scientific">Mizuhopecten yessoensis</name>
    <name type="common">Japanese scallop</name>
    <name type="synonym">Patinopecten yessoensis</name>
    <dbReference type="NCBI Taxonomy" id="6573"/>
    <lineage>
        <taxon>Eukaryota</taxon>
        <taxon>Metazoa</taxon>
        <taxon>Spiralia</taxon>
        <taxon>Lophotrochozoa</taxon>
        <taxon>Mollusca</taxon>
        <taxon>Bivalvia</taxon>
        <taxon>Autobranchia</taxon>
        <taxon>Pteriomorphia</taxon>
        <taxon>Pectinida</taxon>
        <taxon>Pectinoidea</taxon>
        <taxon>Pectinidae</taxon>
        <taxon>Mizuhopecten</taxon>
    </lineage>
</organism>
<sequence>MSVSKLAIGSDDCCPVCLDVYNEPKLLPCRHTFCRVCLEKHRKSSKHQDKRQLVCPLCRTKIDLTPKGIPGFHTNYFVGDHGVTNYKQSSTTEVSQDKETAPDSGGTTFVDDLEEDGEGSDENRRIDEQQWTTPRDLRFPRDHTKTHYHFDLLSSTVIDEARSISCLCSTPSGHCLVVADCSNVINKMLPSGQIVDQYIVMPRVNIHDITHRQEGSLLLLATEISEILSYRTVTNTYSTFTTLIDFRGSEMACLDDDRLVVAGVNTSGSSSIRNEYGQLLLFSSHGTIIKRIGDEYMNFQPACVSINTFKNRICFTDVDRRLVSLLTDTGLRIGDFKGRSNDQVTLRSILGDNWPQSSLKPAGLCCDAEGNIIVVEEATSTIFVLDHDGLFRGFVVLEEDREALYSPFLVACGPSGVLWVGDKLQGKVNVYRTSNYINVLDRR</sequence>
<evidence type="ECO:0000256" key="2">
    <source>
        <dbReference type="ARBA" id="ARBA00022771"/>
    </source>
</evidence>
<proteinExistence type="predicted"/>
<dbReference type="InterPro" id="IPR011042">
    <property type="entry name" value="6-blade_b-propeller_TolB-like"/>
</dbReference>
<dbReference type="InterPro" id="IPR013083">
    <property type="entry name" value="Znf_RING/FYVE/PHD"/>
</dbReference>
<dbReference type="AlphaFoldDB" id="A0A210QLX6"/>
<dbReference type="Gene3D" id="3.30.40.10">
    <property type="entry name" value="Zinc/RING finger domain, C3HC4 (zinc finger)"/>
    <property type="match status" value="1"/>
</dbReference>
<dbReference type="OrthoDB" id="654191at2759"/>
<gene>
    <name evidence="7" type="ORF">KP79_PYT03977</name>
</gene>
<dbReference type="InterPro" id="IPR001841">
    <property type="entry name" value="Znf_RING"/>
</dbReference>
<evidence type="ECO:0000256" key="1">
    <source>
        <dbReference type="ARBA" id="ARBA00022723"/>
    </source>
</evidence>
<dbReference type="Proteomes" id="UP000242188">
    <property type="component" value="Unassembled WGS sequence"/>
</dbReference>
<evidence type="ECO:0000256" key="5">
    <source>
        <dbReference type="SAM" id="MobiDB-lite"/>
    </source>
</evidence>
<keyword evidence="1" id="KW-0479">Metal-binding</keyword>
<dbReference type="InterPro" id="IPR027370">
    <property type="entry name" value="Znf-RING_euk"/>
</dbReference>
<dbReference type="Pfam" id="PF13445">
    <property type="entry name" value="zf-RING_UBOX"/>
    <property type="match status" value="1"/>
</dbReference>
<name>A0A210QLX6_MIZYE</name>
<dbReference type="InterPro" id="IPR047153">
    <property type="entry name" value="TRIM45/56/19-like"/>
</dbReference>
<feature type="domain" description="RING-type" evidence="6">
    <location>
        <begin position="14"/>
        <end position="59"/>
    </location>
</feature>
<evidence type="ECO:0000259" key="6">
    <source>
        <dbReference type="PROSITE" id="PS50089"/>
    </source>
</evidence>
<dbReference type="PROSITE" id="PS50089">
    <property type="entry name" value="ZF_RING_2"/>
    <property type="match status" value="1"/>
</dbReference>
<dbReference type="SMART" id="SM00184">
    <property type="entry name" value="RING"/>
    <property type="match status" value="1"/>
</dbReference>
<dbReference type="PROSITE" id="PS00518">
    <property type="entry name" value="ZF_RING_1"/>
    <property type="match status" value="1"/>
</dbReference>
<dbReference type="Gene3D" id="2.120.10.30">
    <property type="entry name" value="TolB, C-terminal domain"/>
    <property type="match status" value="1"/>
</dbReference>
<feature type="compositionally biased region" description="Acidic residues" evidence="5">
    <location>
        <begin position="111"/>
        <end position="120"/>
    </location>
</feature>